<evidence type="ECO:0000313" key="2">
    <source>
        <dbReference type="Proteomes" id="UP001157502"/>
    </source>
</evidence>
<reference evidence="1" key="1">
    <citation type="submission" date="2021-05" db="EMBL/GenBank/DDBJ databases">
        <authorList>
            <person name="Pan Q."/>
            <person name="Jouanno E."/>
            <person name="Zahm M."/>
            <person name="Klopp C."/>
            <person name="Cabau C."/>
            <person name="Louis A."/>
            <person name="Berthelot C."/>
            <person name="Parey E."/>
            <person name="Roest Crollius H."/>
            <person name="Montfort J."/>
            <person name="Robinson-Rechavi M."/>
            <person name="Bouchez O."/>
            <person name="Lampietro C."/>
            <person name="Lopez Roques C."/>
            <person name="Donnadieu C."/>
            <person name="Postlethwait J."/>
            <person name="Bobe J."/>
            <person name="Dillon D."/>
            <person name="Chandos A."/>
            <person name="von Hippel F."/>
            <person name="Guiguen Y."/>
        </authorList>
    </citation>
    <scope>NUCLEOTIDE SEQUENCE</scope>
    <source>
        <strain evidence="1">YG-Jan2019</strain>
    </source>
</reference>
<evidence type="ECO:0000313" key="1">
    <source>
        <dbReference type="EMBL" id="KAJ8012917.1"/>
    </source>
</evidence>
<sequence length="645" mass="71073">MSNLVQPCLYDTRRCQRTASCWSPEIPSDPSVACNLRPDPGIVSTDSNSQRASVQACVVFTGLAPVGFNSRVSGGAAVLLVLGNGVCSPRKTENYRMLVDLSANKPNGQRPQGLNSPNREEPQGPNSPNREEPQGPNSPNREEPQGPNSPNGVTTEKTIKQEDETGDEGDRRTTAEDMGQSGEEGSGLEDPMTDSPNNQHDVIPGSDGSCDPGAQLPNGDRPFQCNQCGVSFTQKGNLLRHIKLHTGEKPFKCPFCSYACRRRDALTGHLRTHSVGKPHKCNYCGRSYKQRTSLEEHKERCHNYLQGVLMDPTSNTGSYPAGEVAKEQRSLVEPTAMATFDRPPVIERLQTNLGKRKSSTPQKFVGEKMMRYSYPELTYEMGLKYEKEAELMQAHMMDQAINNAISYLGSDSLRPLVHHPHPLGPHPSHPGLSMSEVPMVNTLYPHHMYPLGPGPRMDRPRSRDAQPSPLPPPPPDAPPTSNGPVSLARPKQLHHQAARDERESPGNSGPDLVDSPRSSPQERLGYHGNNHHPRPRSSLAYGSREEGRSGVDGGSVGVTAEVALGGAAERPFSREGVRVFGREGREIRVFQCEHCRVLFLDHVMYTIHMGCHGYREPLECNICGHRSKDRYEFSSHIVRGEHTLK</sequence>
<dbReference type="Proteomes" id="UP001157502">
    <property type="component" value="Chromosome 4"/>
</dbReference>
<name>A0ACC2HAG1_DALPE</name>
<comment type="caution">
    <text evidence="1">The sequence shown here is derived from an EMBL/GenBank/DDBJ whole genome shotgun (WGS) entry which is preliminary data.</text>
</comment>
<dbReference type="EMBL" id="CM055731">
    <property type="protein sequence ID" value="KAJ8012917.1"/>
    <property type="molecule type" value="Genomic_DNA"/>
</dbReference>
<organism evidence="1 2">
    <name type="scientific">Dallia pectoralis</name>
    <name type="common">Alaska blackfish</name>
    <dbReference type="NCBI Taxonomy" id="75939"/>
    <lineage>
        <taxon>Eukaryota</taxon>
        <taxon>Metazoa</taxon>
        <taxon>Chordata</taxon>
        <taxon>Craniata</taxon>
        <taxon>Vertebrata</taxon>
        <taxon>Euteleostomi</taxon>
        <taxon>Actinopterygii</taxon>
        <taxon>Neopterygii</taxon>
        <taxon>Teleostei</taxon>
        <taxon>Protacanthopterygii</taxon>
        <taxon>Esociformes</taxon>
        <taxon>Umbridae</taxon>
        <taxon>Dallia</taxon>
    </lineage>
</organism>
<accession>A0ACC2HAG1</accession>
<gene>
    <name evidence="1" type="ORF">DPEC_G00047860</name>
</gene>
<keyword evidence="2" id="KW-1185">Reference proteome</keyword>
<protein>
    <submittedName>
        <fullName evidence="1">Uncharacterized protein</fullName>
    </submittedName>
</protein>
<proteinExistence type="predicted"/>